<evidence type="ECO:0000313" key="5">
    <source>
        <dbReference type="EMBL" id="XDK27042.1"/>
    </source>
</evidence>
<name>A0AB39HGN1_9VIBR</name>
<dbReference type="InterPro" id="IPR027417">
    <property type="entry name" value="P-loop_NTPase"/>
</dbReference>
<protein>
    <submittedName>
        <fullName evidence="5">HTH-type transcriptional regulator MalT</fullName>
    </submittedName>
</protein>
<dbReference type="PRINTS" id="PR00038">
    <property type="entry name" value="HTHLUXR"/>
</dbReference>
<evidence type="ECO:0000256" key="2">
    <source>
        <dbReference type="ARBA" id="ARBA00023125"/>
    </source>
</evidence>
<dbReference type="KEGG" id="vih:AB0763_14850"/>
<dbReference type="Gene3D" id="1.10.10.10">
    <property type="entry name" value="Winged helix-like DNA-binding domain superfamily/Winged helix DNA-binding domain"/>
    <property type="match status" value="1"/>
</dbReference>
<dbReference type="Pfam" id="PF00196">
    <property type="entry name" value="GerE"/>
    <property type="match status" value="1"/>
</dbReference>
<dbReference type="SUPFAM" id="SSF52540">
    <property type="entry name" value="P-loop containing nucleoside triphosphate hydrolases"/>
    <property type="match status" value="1"/>
</dbReference>
<dbReference type="RefSeq" id="WP_306099221.1">
    <property type="nucleotide sequence ID" value="NZ_CP162602.1"/>
</dbReference>
<dbReference type="InterPro" id="IPR041617">
    <property type="entry name" value="TPR_MalT"/>
</dbReference>
<gene>
    <name evidence="5" type="primary">malT</name>
    <name evidence="5" type="ORF">AB0763_14850</name>
</gene>
<dbReference type="EMBL" id="CP162602">
    <property type="protein sequence ID" value="XDK27042.1"/>
    <property type="molecule type" value="Genomic_DNA"/>
</dbReference>
<dbReference type="Gene3D" id="3.40.50.300">
    <property type="entry name" value="P-loop containing nucleotide triphosphate hydrolases"/>
    <property type="match status" value="1"/>
</dbReference>
<keyword evidence="1" id="KW-0805">Transcription regulation</keyword>
<reference evidence="5" key="1">
    <citation type="submission" date="2024-07" db="EMBL/GenBank/DDBJ databases">
        <title>Genome Analysis of a Potential Novel Vibrio Species Secreting pH- and Thermo-stable Alginate Lyase and its Application in Producing Alginate Oligosaccharides.</title>
        <authorList>
            <person name="Huang H."/>
            <person name="Bao K."/>
        </authorList>
    </citation>
    <scope>NUCLEOTIDE SEQUENCE</scope>
    <source>
        <strain evidence="5">HB236076</strain>
        <plasmid evidence="5">p-HB236076</plasmid>
    </source>
</reference>
<dbReference type="GO" id="GO:0006355">
    <property type="term" value="P:regulation of DNA-templated transcription"/>
    <property type="evidence" value="ECO:0007669"/>
    <property type="project" value="InterPro"/>
</dbReference>
<dbReference type="InterPro" id="IPR036388">
    <property type="entry name" value="WH-like_DNA-bd_sf"/>
</dbReference>
<evidence type="ECO:0000256" key="3">
    <source>
        <dbReference type="ARBA" id="ARBA00023163"/>
    </source>
</evidence>
<evidence type="ECO:0000259" key="4">
    <source>
        <dbReference type="PROSITE" id="PS50043"/>
    </source>
</evidence>
<sequence length="915" mass="105356">MNESKGVKKSHGQLPWIRHKNQCATYPQEWPIRRRLDTLLHRHDRHYQCIFIEAPAGFGKTELMRHWYNTVDNKGWLTLDVDDSDPQRLIYHFLKACSLACQHPMTRCFDWLAQDNVEQALETALLILQDQPRRMYVFIDDIHEVASTDAFAMLSKWFKPLAYSITLILSSRQKMPFATAKRVLSKQDALITATQLALTEEEAQLSAPISATQADAYIAYTSGWPACFQLLCQSSEPITIDPQDLPSLDPDTKKGVLHSAIYQYVTEEVIAPLPLDLQSALLDLSLFDTVNNALLHAWPFETNIEHAVEQLTTRFHLLSRSRDGQLGMPAVLKGSLAQLRKQRFSQQQQALSHRQAVDTFLDLQDHSAALRHALASQELTILESILNQHGWQLLNSGQSVLVEQALNQLPYPHILAQPEITVLQAWVHQGHSQFGQVERCLLESEQYCTQNKINWSRSASGRYCALLAQIAMNRHQADKGKRLAKEALDNIPADDYRSQMLATSVLGESNLVQGHLLRALSLTQQSERLARRHQGHQQVLWSLIQQNEIYLAQGRTQHAYQHQERLFQFVQDYHLSNHSLHEMVIRLRVKLLWHWGRFDEAMSYCQQQPSNDGEHAASHDLYRQALMAMIMYADPIKKNCFIDWDSLSDTLTTGEYHPDWVAQASSALIYHWVERGNQHALVDWQKNHSLPNTFCNHFDQLQGRNHIRVLRFQAQFKQAIHLTHQLIDTCHHHQLNFDCQLNEILLAALYVDNGQKTKAREVLSQVLPKVQSSGIVTAFCLESSRLLELLNDWQDDGARHPWPKHHLQYLQKAMQQSQYSERNAETTLFAPAFVEQLLHRETDVPEFIRTSPLTPREWQVLGFIWLGLSNEEIACKMDVAYTTIKSHIRNLYQKLAISSRKQAKQKAQALMDLMH</sequence>
<dbReference type="InterPro" id="IPR000792">
    <property type="entry name" value="Tscrpt_reg_LuxR_C"/>
</dbReference>
<dbReference type="PANTHER" id="PTHR44688">
    <property type="entry name" value="DNA-BINDING TRANSCRIPTIONAL ACTIVATOR DEVR_DOSR"/>
    <property type="match status" value="1"/>
</dbReference>
<dbReference type="SUPFAM" id="SSF48452">
    <property type="entry name" value="TPR-like"/>
    <property type="match status" value="1"/>
</dbReference>
<dbReference type="AlphaFoldDB" id="A0AB39HGN1"/>
<feature type="domain" description="HTH luxR-type" evidence="4">
    <location>
        <begin position="846"/>
        <end position="911"/>
    </location>
</feature>
<dbReference type="SUPFAM" id="SSF46894">
    <property type="entry name" value="C-terminal effector domain of the bipartite response regulators"/>
    <property type="match status" value="1"/>
</dbReference>
<dbReference type="Pfam" id="PF17874">
    <property type="entry name" value="TPR_MalT"/>
    <property type="match status" value="1"/>
</dbReference>
<organism evidence="5">
    <name type="scientific">Vibrio sp. HB236076</name>
    <dbReference type="NCBI Taxonomy" id="3232307"/>
    <lineage>
        <taxon>Bacteria</taxon>
        <taxon>Pseudomonadati</taxon>
        <taxon>Pseudomonadota</taxon>
        <taxon>Gammaproteobacteria</taxon>
        <taxon>Vibrionales</taxon>
        <taxon>Vibrionaceae</taxon>
        <taxon>Vibrio</taxon>
    </lineage>
</organism>
<keyword evidence="5" id="KW-0614">Plasmid</keyword>
<dbReference type="Gene3D" id="1.25.40.10">
    <property type="entry name" value="Tetratricopeptide repeat domain"/>
    <property type="match status" value="1"/>
</dbReference>
<dbReference type="GO" id="GO:0003677">
    <property type="term" value="F:DNA binding"/>
    <property type="evidence" value="ECO:0007669"/>
    <property type="project" value="UniProtKB-KW"/>
</dbReference>
<proteinExistence type="predicted"/>
<dbReference type="InterPro" id="IPR011990">
    <property type="entry name" value="TPR-like_helical_dom_sf"/>
</dbReference>
<dbReference type="PROSITE" id="PS50043">
    <property type="entry name" value="HTH_LUXR_2"/>
    <property type="match status" value="1"/>
</dbReference>
<dbReference type="SMART" id="SM00421">
    <property type="entry name" value="HTH_LUXR"/>
    <property type="match status" value="1"/>
</dbReference>
<dbReference type="InterPro" id="IPR016032">
    <property type="entry name" value="Sig_transdc_resp-reg_C-effctor"/>
</dbReference>
<keyword evidence="2" id="KW-0238">DNA-binding</keyword>
<dbReference type="CDD" id="cd06170">
    <property type="entry name" value="LuxR_C_like"/>
    <property type="match status" value="1"/>
</dbReference>
<accession>A0AB39HGN1</accession>
<evidence type="ECO:0000256" key="1">
    <source>
        <dbReference type="ARBA" id="ARBA00023015"/>
    </source>
</evidence>
<dbReference type="PANTHER" id="PTHR44688:SF16">
    <property type="entry name" value="DNA-BINDING TRANSCRIPTIONAL ACTIVATOR DEVR_DOSR"/>
    <property type="match status" value="1"/>
</dbReference>
<dbReference type="PROSITE" id="PS00622">
    <property type="entry name" value="HTH_LUXR_1"/>
    <property type="match status" value="1"/>
</dbReference>
<geneLocation type="plasmid" evidence="5">
    <name>p-HB236076</name>
</geneLocation>
<keyword evidence="3" id="KW-0804">Transcription</keyword>
<dbReference type="NCBIfam" id="NF003420">
    <property type="entry name" value="PRK04841.1"/>
    <property type="match status" value="1"/>
</dbReference>